<feature type="transmembrane region" description="Helical" evidence="1">
    <location>
        <begin position="12"/>
        <end position="32"/>
    </location>
</feature>
<reference evidence="2" key="1">
    <citation type="submission" date="2017-07" db="EMBL/GenBank/DDBJ databases">
        <title>The cable genome - Insights into the physiology and evolution of filamentous bacteria capable of sulfide oxidation via long distance electron transfer.</title>
        <authorList>
            <person name="Thorup C."/>
            <person name="Bjerg J.T."/>
            <person name="Schreiber L."/>
            <person name="Nielsen L.P."/>
            <person name="Kjeldsen K.U."/>
            <person name="Boesen T."/>
            <person name="Boggild A."/>
            <person name="Meysman F."/>
            <person name="Geelhoed J."/>
            <person name="Schramm A."/>
        </authorList>
    </citation>
    <scope>NUCLEOTIDE SEQUENCE [LARGE SCALE GENOMIC DNA]</scope>
    <source>
        <strain evidence="2">GS</strain>
    </source>
</reference>
<evidence type="ECO:0000256" key="1">
    <source>
        <dbReference type="SAM" id="Phobius"/>
    </source>
</evidence>
<dbReference type="Proteomes" id="UP000316238">
    <property type="component" value="Unassembled WGS sequence"/>
</dbReference>
<keyword evidence="3" id="KW-1185">Reference proteome</keyword>
<accession>A0A521G454</accession>
<sequence length="74" mass="8508">MVDCYAKKKLMWRPLLVIVYFIINIRVEAGVATLPERMLDGLVACAVLLLLPYIFTRFFSADPFLSCCCMDEKE</sequence>
<dbReference type="AlphaFoldDB" id="A0A521G454"/>
<keyword evidence="1" id="KW-0812">Transmembrane</keyword>
<evidence type="ECO:0000313" key="3">
    <source>
        <dbReference type="Proteomes" id="UP000316238"/>
    </source>
</evidence>
<name>A0A521G454_9BACT</name>
<feature type="transmembrane region" description="Helical" evidence="1">
    <location>
        <begin position="38"/>
        <end position="55"/>
    </location>
</feature>
<gene>
    <name evidence="2" type="ORF">CDV28_10348</name>
</gene>
<dbReference type="EMBL" id="NQJD01000003">
    <property type="protein sequence ID" value="TAA75809.1"/>
    <property type="molecule type" value="Genomic_DNA"/>
</dbReference>
<evidence type="ECO:0000313" key="2">
    <source>
        <dbReference type="EMBL" id="TAA75809.1"/>
    </source>
</evidence>
<comment type="caution">
    <text evidence="2">The sequence shown here is derived from an EMBL/GenBank/DDBJ whole genome shotgun (WGS) entry which is preliminary data.</text>
</comment>
<protein>
    <submittedName>
        <fullName evidence="2">Uncharacterized protein</fullName>
    </submittedName>
</protein>
<organism evidence="2 3">
    <name type="scientific">Candidatus Electronema aureum</name>
    <dbReference type="NCBI Taxonomy" id="2005002"/>
    <lineage>
        <taxon>Bacteria</taxon>
        <taxon>Pseudomonadati</taxon>
        <taxon>Thermodesulfobacteriota</taxon>
        <taxon>Desulfobulbia</taxon>
        <taxon>Desulfobulbales</taxon>
        <taxon>Desulfobulbaceae</taxon>
        <taxon>Candidatus Electronema</taxon>
    </lineage>
</organism>
<keyword evidence="1" id="KW-1133">Transmembrane helix</keyword>
<keyword evidence="1" id="KW-0472">Membrane</keyword>
<proteinExistence type="predicted"/>